<dbReference type="Proteomes" id="UP000027222">
    <property type="component" value="Unassembled WGS sequence"/>
</dbReference>
<proteinExistence type="predicted"/>
<keyword evidence="2" id="KW-1185">Reference proteome</keyword>
<accession>A0A067SS69</accession>
<sequence>MMGIVVLYSCSYRVCSNFSSNPTAGLYNGRSPVNASLEAVKWVGERRLEAALTMRMRYRVVLCAEMCAIVGVGGQTLTDYDNDDRRRACDWDNKSQVK</sequence>
<reference evidence="2" key="1">
    <citation type="journal article" date="2014" name="Proc. Natl. Acad. Sci. U.S.A.">
        <title>Extensive sampling of basidiomycete genomes demonstrates inadequacy of the white-rot/brown-rot paradigm for wood decay fungi.</title>
        <authorList>
            <person name="Riley R."/>
            <person name="Salamov A.A."/>
            <person name="Brown D.W."/>
            <person name="Nagy L.G."/>
            <person name="Floudas D."/>
            <person name="Held B.W."/>
            <person name="Levasseur A."/>
            <person name="Lombard V."/>
            <person name="Morin E."/>
            <person name="Otillar R."/>
            <person name="Lindquist E.A."/>
            <person name="Sun H."/>
            <person name="LaButti K.M."/>
            <person name="Schmutz J."/>
            <person name="Jabbour D."/>
            <person name="Luo H."/>
            <person name="Baker S.E."/>
            <person name="Pisabarro A.G."/>
            <person name="Walton J.D."/>
            <person name="Blanchette R.A."/>
            <person name="Henrissat B."/>
            <person name="Martin F."/>
            <person name="Cullen D."/>
            <person name="Hibbett D.S."/>
            <person name="Grigoriev I.V."/>
        </authorList>
    </citation>
    <scope>NUCLEOTIDE SEQUENCE [LARGE SCALE GENOMIC DNA]</scope>
    <source>
        <strain evidence="2">CBS 339.88</strain>
    </source>
</reference>
<protein>
    <submittedName>
        <fullName evidence="1">Uncharacterized protein</fullName>
    </submittedName>
</protein>
<evidence type="ECO:0000313" key="2">
    <source>
        <dbReference type="Proteomes" id="UP000027222"/>
    </source>
</evidence>
<name>A0A067SS69_GALM3</name>
<dbReference type="HOGENOM" id="CLU_2333745_0_0_1"/>
<gene>
    <name evidence="1" type="ORF">GALMADRAFT_886517</name>
</gene>
<dbReference type="AlphaFoldDB" id="A0A067SS69"/>
<organism evidence="1 2">
    <name type="scientific">Galerina marginata (strain CBS 339.88)</name>
    <dbReference type="NCBI Taxonomy" id="685588"/>
    <lineage>
        <taxon>Eukaryota</taxon>
        <taxon>Fungi</taxon>
        <taxon>Dikarya</taxon>
        <taxon>Basidiomycota</taxon>
        <taxon>Agaricomycotina</taxon>
        <taxon>Agaricomycetes</taxon>
        <taxon>Agaricomycetidae</taxon>
        <taxon>Agaricales</taxon>
        <taxon>Agaricineae</taxon>
        <taxon>Strophariaceae</taxon>
        <taxon>Galerina</taxon>
    </lineage>
</organism>
<evidence type="ECO:0000313" key="1">
    <source>
        <dbReference type="EMBL" id="KDR70509.1"/>
    </source>
</evidence>
<dbReference type="EMBL" id="KL142397">
    <property type="protein sequence ID" value="KDR70509.1"/>
    <property type="molecule type" value="Genomic_DNA"/>
</dbReference>